<dbReference type="GO" id="GO:0008959">
    <property type="term" value="F:phosphate acetyltransferase activity"/>
    <property type="evidence" value="ECO:0007669"/>
    <property type="project" value="UniProtKB-EC"/>
</dbReference>
<comment type="cofactor">
    <cofactor evidence="1">
        <name>Mn(2+)</name>
        <dbReference type="ChEBI" id="CHEBI:29035"/>
    </cofactor>
</comment>
<dbReference type="Pfam" id="PF00390">
    <property type="entry name" value="malic"/>
    <property type="match status" value="1"/>
</dbReference>
<dbReference type="PANTHER" id="PTHR43237:SF4">
    <property type="entry name" value="NADP-DEPENDENT MALIC ENZYME"/>
    <property type="match status" value="1"/>
</dbReference>
<accession>A0A976AKR2</accession>
<dbReference type="FunFam" id="3.40.50.720:FF:000095">
    <property type="entry name" value="NADP-dependent malic enzyme"/>
    <property type="match status" value="1"/>
</dbReference>
<evidence type="ECO:0000256" key="5">
    <source>
        <dbReference type="ARBA" id="ARBA00022723"/>
    </source>
</evidence>
<evidence type="ECO:0000259" key="12">
    <source>
        <dbReference type="SMART" id="SM00919"/>
    </source>
</evidence>
<feature type="domain" description="Malic enzyme N-terminal" evidence="13">
    <location>
        <begin position="50"/>
        <end position="183"/>
    </location>
</feature>
<evidence type="ECO:0000256" key="4">
    <source>
        <dbReference type="ARBA" id="ARBA00008756"/>
    </source>
</evidence>
<dbReference type="InterPro" id="IPR012302">
    <property type="entry name" value="Malic_NAD-bd"/>
</dbReference>
<dbReference type="Gene3D" id="3.40.50.10750">
    <property type="entry name" value="Isocitrate/Isopropylmalate dehydrogenase-like"/>
    <property type="match status" value="1"/>
</dbReference>
<name>A0A976AKR2_9BURK</name>
<feature type="active site" description="Proton acceptor" evidence="8">
    <location>
        <position position="126"/>
    </location>
</feature>
<dbReference type="Proteomes" id="UP000254259">
    <property type="component" value="Chromosome CBM2636"/>
</dbReference>
<evidence type="ECO:0000256" key="11">
    <source>
        <dbReference type="SAM" id="MobiDB-lite"/>
    </source>
</evidence>
<feature type="domain" description="Malic enzyme NAD-binding" evidence="12">
    <location>
        <begin position="195"/>
        <end position="432"/>
    </location>
</feature>
<evidence type="ECO:0000313" key="15">
    <source>
        <dbReference type="Proteomes" id="UP000254259"/>
    </source>
</evidence>
<dbReference type="Gene3D" id="3.40.50.10380">
    <property type="entry name" value="Malic enzyme, N-terminal domain"/>
    <property type="match status" value="1"/>
</dbReference>
<comment type="similarity">
    <text evidence="3">In the N-terminal section; belongs to the malic enzymes family.</text>
</comment>
<feature type="binding site" evidence="9">
    <location>
        <position position="169"/>
    </location>
    <ligand>
        <name>a divalent metal cation</name>
        <dbReference type="ChEBI" id="CHEBI:60240"/>
    </ligand>
</feature>
<feature type="binding site" evidence="10">
    <location>
        <position position="194"/>
    </location>
    <ligand>
        <name>a divalent metal cation</name>
        <dbReference type="ChEBI" id="CHEBI:60240"/>
    </ligand>
</feature>
<dbReference type="Gene3D" id="3.40.50.10950">
    <property type="match status" value="1"/>
</dbReference>
<dbReference type="GO" id="GO:0006108">
    <property type="term" value="P:malate metabolic process"/>
    <property type="evidence" value="ECO:0007669"/>
    <property type="project" value="InterPro"/>
</dbReference>
<evidence type="ECO:0000256" key="3">
    <source>
        <dbReference type="ARBA" id="ARBA00007686"/>
    </source>
</evidence>
<protein>
    <submittedName>
        <fullName evidence="14">Fused malic enzyme oxidoreductase putative phosphotransacetylase</fullName>
        <ecNumber evidence="14">1.1.1.40</ecNumber>
        <ecNumber evidence="14">2.3.1.8</ecNumber>
    </submittedName>
</protein>
<comment type="cofactor">
    <cofactor evidence="2">
        <name>Mg(2+)</name>
        <dbReference type="ChEBI" id="CHEBI:18420"/>
    </cofactor>
</comment>
<dbReference type="GO" id="GO:0051287">
    <property type="term" value="F:NAD binding"/>
    <property type="evidence" value="ECO:0007669"/>
    <property type="project" value="InterPro"/>
</dbReference>
<evidence type="ECO:0000256" key="6">
    <source>
        <dbReference type="ARBA" id="ARBA00023002"/>
    </source>
</evidence>
<dbReference type="InterPro" id="IPR012188">
    <property type="entry name" value="ME_PTA"/>
</dbReference>
<dbReference type="EC" id="1.1.1.40" evidence="14"/>
<keyword evidence="14" id="KW-0808">Transferase</keyword>
<dbReference type="Gene3D" id="3.40.50.720">
    <property type="entry name" value="NAD(P)-binding Rossmann-like Domain"/>
    <property type="match status" value="1"/>
</dbReference>
<dbReference type="PIRSF" id="PIRSF036684">
    <property type="entry name" value="ME_PTA"/>
    <property type="match status" value="1"/>
</dbReference>
<evidence type="ECO:0000256" key="9">
    <source>
        <dbReference type="PIRSR" id="PIRSR036684-2"/>
    </source>
</evidence>
<comment type="similarity">
    <text evidence="4">In the C-terminal section; belongs to the phosphate acetyltransferase and butyryltransferase family.</text>
</comment>
<evidence type="ECO:0000259" key="13">
    <source>
        <dbReference type="SMART" id="SM01274"/>
    </source>
</evidence>
<keyword evidence="6 14" id="KW-0560">Oxidoreductase</keyword>
<keyword evidence="7" id="KW-0511">Multifunctional enzyme</keyword>
<dbReference type="InterPro" id="IPR015884">
    <property type="entry name" value="Malic_enzyme_CS"/>
</dbReference>
<feature type="binding site" evidence="9">
    <location>
        <position position="168"/>
    </location>
    <ligand>
        <name>a divalent metal cation</name>
        <dbReference type="ChEBI" id="CHEBI:60240"/>
    </ligand>
</feature>
<reference evidence="14 15" key="1">
    <citation type="submission" date="2018-01" db="EMBL/GenBank/DDBJ databases">
        <authorList>
            <person name="Clerissi C."/>
        </authorList>
    </citation>
    <scope>NUCLEOTIDE SEQUENCE [LARGE SCALE GENOMIC DNA]</scope>
    <source>
        <strain evidence="14">Cupriavidus taiwanensis SWF 66322</strain>
    </source>
</reference>
<dbReference type="InterPro" id="IPR045213">
    <property type="entry name" value="Malic_NAD-bd_bact_type"/>
</dbReference>
<dbReference type="PROSITE" id="PS00331">
    <property type="entry name" value="MALIC_ENZYMES"/>
    <property type="match status" value="1"/>
</dbReference>
<dbReference type="SUPFAM" id="SSF51735">
    <property type="entry name" value="NAD(P)-binding Rossmann-fold domains"/>
    <property type="match status" value="1"/>
</dbReference>
<dbReference type="EC" id="2.3.1.8" evidence="14"/>
<gene>
    <name evidence="14" type="primary">maeB</name>
    <name evidence="14" type="ORF">CBM2636_10963</name>
</gene>
<keyword evidence="10" id="KW-0521">NADP</keyword>
<evidence type="ECO:0000256" key="1">
    <source>
        <dbReference type="ARBA" id="ARBA00001936"/>
    </source>
</evidence>
<dbReference type="InterPro" id="IPR037062">
    <property type="entry name" value="Malic_N_dom_sf"/>
</dbReference>
<keyword evidence="14" id="KW-0012">Acyltransferase</keyword>
<dbReference type="InterPro" id="IPR036291">
    <property type="entry name" value="NAD(P)-bd_dom_sf"/>
</dbReference>
<dbReference type="SUPFAM" id="SSF53659">
    <property type="entry name" value="Isocitrate/Isopropylmalate dehydrogenase-like"/>
    <property type="match status" value="1"/>
</dbReference>
<evidence type="ECO:0000256" key="10">
    <source>
        <dbReference type="PIRSR" id="PIRSR036684-3"/>
    </source>
</evidence>
<feature type="region of interest" description="Disordered" evidence="11">
    <location>
        <begin position="1"/>
        <end position="31"/>
    </location>
</feature>
<dbReference type="GO" id="GO:0046872">
    <property type="term" value="F:metal ion binding"/>
    <property type="evidence" value="ECO:0007669"/>
    <property type="project" value="UniProtKB-KW"/>
</dbReference>
<sequence length="789" mass="84437">MAGEGRFGPGHFPDEPMSSKNGGDAPQHAPNSPEAQLRLAALEYHRSPTKGKIQVTATKALSNQRDLSLAYSPGVAYACEEIAKDPATAAEYTSRANLVAVVTNGTAVLGLGDIGPLAGKPVMEGKGCLFKKFAGIDVFDIELDARDPDQIVEIVAALEPTLGGVNLEDIKAPECFYIEQKLRERMNIPVFHDDQHGTAIISAAALLNGLKVVGKDIAKVRMAVSGAGAAAIACLDTMVSLGVKRENVSVVDSKGVIYVGRDANMEANKARYAQDTSARTLADIVNGADVFLGCSTAGVLTAEMVKTMAERPIILALANPEPEIRPEVAKAARPDCIIATGRSDYPNQVNNVLCFPYIFRGALDCGATKITEAMKLACVKAIAELAEAELNDAVAAAYGGRELKFGPDYIIPTPFDQRLIEKIAPAVAKAAEESGVATRPIKDLEAYRQQLSTYVYHTGLIMKPVFSAAKAAPKRVAYAEGEEERVLRAVQSVVDEGLARPILIGRPHVIQMRIDKAGLRLKPGVDFELINPEDDPRYRAYHEAYHALRGRDGVTPDMAKVALRRSNTLIGTMLMHMGDADALLCGTVGRFEAHLEHVRDVIGLAPGAHVFAAMNALMLEKYTLFITDTFVNDDPSAEQLAAITQLAAEEIARFGLQPKVALMSHSMFGSSTRPSARKMREAAQILAREAPHLEVEGEMQGDAALVEDVRRHFLPSTKLAGSANLLVMPTLDAANIAFNLLKITGGQGVTVGPILLGAAKPVHILNPQATTRRIVNMTAVAVAECNAVR</sequence>
<dbReference type="GO" id="GO:0004473">
    <property type="term" value="F:malate dehydrogenase (decarboxylating) (NADP+) activity"/>
    <property type="evidence" value="ECO:0007669"/>
    <property type="project" value="UniProtKB-EC"/>
</dbReference>
<dbReference type="EMBL" id="LT984813">
    <property type="protein sequence ID" value="SPD63947.1"/>
    <property type="molecule type" value="Genomic_DNA"/>
</dbReference>
<evidence type="ECO:0000313" key="14">
    <source>
        <dbReference type="EMBL" id="SPD63947.1"/>
    </source>
</evidence>
<dbReference type="SUPFAM" id="SSF53223">
    <property type="entry name" value="Aminoacid dehydrogenase-like, N-terminal domain"/>
    <property type="match status" value="1"/>
</dbReference>
<evidence type="ECO:0000256" key="2">
    <source>
        <dbReference type="ARBA" id="ARBA00001946"/>
    </source>
</evidence>
<feature type="binding site" evidence="10">
    <location>
        <position position="319"/>
    </location>
    <ligand>
        <name>a divalent metal cation</name>
        <dbReference type="ChEBI" id="CHEBI:60240"/>
    </ligand>
</feature>
<evidence type="ECO:0000256" key="8">
    <source>
        <dbReference type="PIRSR" id="PIRSR036684-1"/>
    </source>
</evidence>
<dbReference type="InterPro" id="IPR012301">
    <property type="entry name" value="Malic_N_dom"/>
</dbReference>
<dbReference type="InterPro" id="IPR002505">
    <property type="entry name" value="PTA_PTB"/>
</dbReference>
<feature type="binding site" evidence="10">
    <location>
        <begin position="108"/>
        <end position="115"/>
    </location>
    <ligand>
        <name>NADP(+)</name>
        <dbReference type="ChEBI" id="CHEBI:58349"/>
    </ligand>
</feature>
<dbReference type="InterPro" id="IPR051674">
    <property type="entry name" value="Malate_Decarboxylase"/>
</dbReference>
<dbReference type="Pfam" id="PF01515">
    <property type="entry name" value="PTA_PTB"/>
    <property type="match status" value="1"/>
</dbReference>
<organism evidence="14 15">
    <name type="scientific">Cupriavidus taiwanensis</name>
    <dbReference type="NCBI Taxonomy" id="164546"/>
    <lineage>
        <taxon>Bacteria</taxon>
        <taxon>Pseudomonadati</taxon>
        <taxon>Pseudomonadota</taxon>
        <taxon>Betaproteobacteria</taxon>
        <taxon>Burkholderiales</taxon>
        <taxon>Burkholderiaceae</taxon>
        <taxon>Cupriavidus</taxon>
    </lineage>
</organism>
<dbReference type="InterPro" id="IPR042112">
    <property type="entry name" value="P_AcTrfase_dom2"/>
</dbReference>
<dbReference type="PANTHER" id="PTHR43237">
    <property type="entry name" value="NADP-DEPENDENT MALIC ENZYME"/>
    <property type="match status" value="1"/>
</dbReference>
<proteinExistence type="inferred from homology"/>
<dbReference type="SMART" id="SM01274">
    <property type="entry name" value="malic"/>
    <property type="match status" value="1"/>
</dbReference>
<dbReference type="InterPro" id="IPR046346">
    <property type="entry name" value="Aminoacid_DH-like_N_sf"/>
</dbReference>
<dbReference type="FunFam" id="3.40.50.10380:FF:000003">
    <property type="entry name" value="NADP-dependent malic enzyme"/>
    <property type="match status" value="1"/>
</dbReference>
<evidence type="ECO:0000256" key="7">
    <source>
        <dbReference type="ARBA" id="ARBA00023268"/>
    </source>
</evidence>
<dbReference type="SMART" id="SM00919">
    <property type="entry name" value="Malic_M"/>
    <property type="match status" value="1"/>
</dbReference>
<dbReference type="CDD" id="cd05311">
    <property type="entry name" value="NAD_bind_2_malic_enz"/>
    <property type="match status" value="1"/>
</dbReference>
<keyword evidence="5 9" id="KW-0479">Metal-binding</keyword>
<dbReference type="Pfam" id="PF03949">
    <property type="entry name" value="Malic_M"/>
    <property type="match status" value="1"/>
</dbReference>
<dbReference type="InterPro" id="IPR042113">
    <property type="entry name" value="P_AcTrfase_dom1"/>
</dbReference>
<dbReference type="AlphaFoldDB" id="A0A976AKR2"/>